<gene>
    <name evidence="1" type="ORF">SDC9_180809</name>
</gene>
<protein>
    <submittedName>
        <fullName evidence="1">Uncharacterized protein</fullName>
    </submittedName>
</protein>
<evidence type="ECO:0000313" key="1">
    <source>
        <dbReference type="EMBL" id="MPN33324.1"/>
    </source>
</evidence>
<accession>A0A645HB46</accession>
<dbReference type="AlphaFoldDB" id="A0A645HB46"/>
<sequence length="84" mass="9775">MFTSIDMRSESSTFFFNFSILGERKNLKTTTICKNWFIPTVEFMQTTGTLKRINTRPQIQMIGISQNDLSLNILFQLMKMNGLD</sequence>
<reference evidence="1" key="1">
    <citation type="submission" date="2019-08" db="EMBL/GenBank/DDBJ databases">
        <authorList>
            <person name="Kucharzyk K."/>
            <person name="Murdoch R.W."/>
            <person name="Higgins S."/>
            <person name="Loffler F."/>
        </authorList>
    </citation>
    <scope>NUCLEOTIDE SEQUENCE</scope>
</reference>
<organism evidence="1">
    <name type="scientific">bioreactor metagenome</name>
    <dbReference type="NCBI Taxonomy" id="1076179"/>
    <lineage>
        <taxon>unclassified sequences</taxon>
        <taxon>metagenomes</taxon>
        <taxon>ecological metagenomes</taxon>
    </lineage>
</organism>
<name>A0A645HB46_9ZZZZ</name>
<proteinExistence type="predicted"/>
<dbReference type="EMBL" id="VSSQ01085768">
    <property type="protein sequence ID" value="MPN33324.1"/>
    <property type="molecule type" value="Genomic_DNA"/>
</dbReference>
<comment type="caution">
    <text evidence="1">The sequence shown here is derived from an EMBL/GenBank/DDBJ whole genome shotgun (WGS) entry which is preliminary data.</text>
</comment>